<comment type="caution">
    <text evidence="2">The sequence shown here is derived from an EMBL/GenBank/DDBJ whole genome shotgun (WGS) entry which is preliminary data.</text>
</comment>
<evidence type="ECO:0000256" key="1">
    <source>
        <dbReference type="SAM" id="Phobius"/>
    </source>
</evidence>
<organism evidence="2 3">
    <name type="scientific">Streptosporangium sandarakinum</name>
    <dbReference type="NCBI Taxonomy" id="1260955"/>
    <lineage>
        <taxon>Bacteria</taxon>
        <taxon>Bacillati</taxon>
        <taxon>Actinomycetota</taxon>
        <taxon>Actinomycetes</taxon>
        <taxon>Streptosporangiales</taxon>
        <taxon>Streptosporangiaceae</taxon>
        <taxon>Streptosporangium</taxon>
    </lineage>
</organism>
<keyword evidence="1" id="KW-0812">Transmembrane</keyword>
<feature type="transmembrane region" description="Helical" evidence="1">
    <location>
        <begin position="66"/>
        <end position="87"/>
    </location>
</feature>
<keyword evidence="1" id="KW-0472">Membrane</keyword>
<evidence type="ECO:0000313" key="3">
    <source>
        <dbReference type="Proteomes" id="UP000576393"/>
    </source>
</evidence>
<dbReference type="EMBL" id="JACCCO010000001">
    <property type="protein sequence ID" value="NYF40463.1"/>
    <property type="molecule type" value="Genomic_DNA"/>
</dbReference>
<protein>
    <submittedName>
        <fullName evidence="2">Uncharacterized protein</fullName>
    </submittedName>
</protein>
<reference evidence="2 3" key="1">
    <citation type="submission" date="2020-07" db="EMBL/GenBank/DDBJ databases">
        <title>Sequencing the genomes of 1000 actinobacteria strains.</title>
        <authorList>
            <person name="Klenk H.-P."/>
        </authorList>
    </citation>
    <scope>NUCLEOTIDE SEQUENCE [LARGE SCALE GENOMIC DNA]</scope>
    <source>
        <strain evidence="2 3">DSM 45763</strain>
    </source>
</reference>
<accession>A0A852UZ98</accession>
<sequence length="102" mass="10467">MSTLAVCLILLLLVLGSITEPRPGDRTPAQVAACLATATPRGCLGWLAGVFLAVPLYAAAVATRTALWLALAGLSWTACALTTLLAMDGRAVRMARMAGGRA</sequence>
<dbReference type="AlphaFoldDB" id="A0A852UZ98"/>
<feature type="transmembrane region" description="Helical" evidence="1">
    <location>
        <begin position="29"/>
        <end position="54"/>
    </location>
</feature>
<proteinExistence type="predicted"/>
<gene>
    <name evidence="2" type="ORF">HDA43_002622</name>
</gene>
<keyword evidence="1" id="KW-1133">Transmembrane helix</keyword>
<name>A0A852UZ98_9ACTN</name>
<keyword evidence="3" id="KW-1185">Reference proteome</keyword>
<dbReference type="RefSeq" id="WP_179820246.1">
    <property type="nucleotide sequence ID" value="NZ_JACCCO010000001.1"/>
</dbReference>
<dbReference type="Proteomes" id="UP000576393">
    <property type="component" value="Unassembled WGS sequence"/>
</dbReference>
<evidence type="ECO:0000313" key="2">
    <source>
        <dbReference type="EMBL" id="NYF40463.1"/>
    </source>
</evidence>